<dbReference type="AlphaFoldDB" id="A0A1I0E5A1"/>
<gene>
    <name evidence="1" type="ORF">SAMN05216412_10613</name>
</gene>
<evidence type="ECO:0000313" key="1">
    <source>
        <dbReference type="EMBL" id="SET40080.1"/>
    </source>
</evidence>
<reference evidence="1 2" key="1">
    <citation type="submission" date="2016-10" db="EMBL/GenBank/DDBJ databases">
        <authorList>
            <person name="de Groot N.N."/>
        </authorList>
    </citation>
    <scope>NUCLEOTIDE SEQUENCE [LARGE SCALE GENOMIC DNA]</scope>
    <source>
        <strain evidence="1 2">Nl7</strain>
    </source>
</reference>
<organism evidence="1 2">
    <name type="scientific">Nitrosospira multiformis</name>
    <dbReference type="NCBI Taxonomy" id="1231"/>
    <lineage>
        <taxon>Bacteria</taxon>
        <taxon>Pseudomonadati</taxon>
        <taxon>Pseudomonadota</taxon>
        <taxon>Betaproteobacteria</taxon>
        <taxon>Nitrosomonadales</taxon>
        <taxon>Nitrosomonadaceae</taxon>
        <taxon>Nitrosospira</taxon>
    </lineage>
</organism>
<sequence length="79" mass="8944">MRDVCAIIPTCQGFSTSIPRSPRFAGSSIERGVYGRQREHYFKMEPEVFLLPGLLAHYFLYTALASKEPVAKHTKQQKG</sequence>
<dbReference type="EMBL" id="FOHI01000006">
    <property type="protein sequence ID" value="SET40080.1"/>
    <property type="molecule type" value="Genomic_DNA"/>
</dbReference>
<evidence type="ECO:0000313" key="2">
    <source>
        <dbReference type="Proteomes" id="UP000183339"/>
    </source>
</evidence>
<dbReference type="Proteomes" id="UP000183339">
    <property type="component" value="Unassembled WGS sequence"/>
</dbReference>
<proteinExistence type="predicted"/>
<name>A0A1I0E5A1_9PROT</name>
<protein>
    <submittedName>
        <fullName evidence="1">Uncharacterized protein</fullName>
    </submittedName>
</protein>
<accession>A0A1I0E5A1</accession>